<name>A0AAE0IJD5_9PEZI</name>
<sequence length="390" mass="42092">MSSLNNKSEPGEDYDDEQLGGPVDRHGAASAPGHLQSPTGGQAATTQSPRPAAEVPANVRSPATGMPLVVRGTIDRSSRAPARRPGPAAGDWRQNAGPVDGSSGAVVRYSLDDAQVGHQSAAAAPGAFGSNERSAFRPMDAVKPGTSQLRGTVMSAEEKVARGFSARYKGDASSVKNMSANIRREDSTSLFLTNLPRGTTVKILLDAIMMHAPFGKIFACHVTPAGDHVAYDTSAAKIITFLRWEAEALHDFISSGRLVIANHVTRVTWNRILAAEFHGASYLSRVLIIHGPREVVSVHRLNEFFQANIKFQTQDVFVISEDAEERKIEWQFGSYRAQAEVAKIALKRHWPGLRIQFGVDPIQMGILAIHRGELAPGTEPVPSVPKLLEE</sequence>
<dbReference type="EMBL" id="JAUEDM010000002">
    <property type="protein sequence ID" value="KAK3326049.1"/>
    <property type="molecule type" value="Genomic_DNA"/>
</dbReference>
<evidence type="ECO:0000256" key="1">
    <source>
        <dbReference type="SAM" id="MobiDB-lite"/>
    </source>
</evidence>
<gene>
    <name evidence="2" type="ORF">B0H66DRAFT_637384</name>
</gene>
<dbReference type="AlphaFoldDB" id="A0AAE0IJD5"/>
<protein>
    <submittedName>
        <fullName evidence="2">Uncharacterized protein</fullName>
    </submittedName>
</protein>
<feature type="compositionally biased region" description="Polar residues" evidence="1">
    <location>
        <begin position="36"/>
        <end position="49"/>
    </location>
</feature>
<reference evidence="2" key="1">
    <citation type="journal article" date="2023" name="Mol. Phylogenet. Evol.">
        <title>Genome-scale phylogeny and comparative genomics of the fungal order Sordariales.</title>
        <authorList>
            <person name="Hensen N."/>
            <person name="Bonometti L."/>
            <person name="Westerberg I."/>
            <person name="Brannstrom I.O."/>
            <person name="Guillou S."/>
            <person name="Cros-Aarteil S."/>
            <person name="Calhoun S."/>
            <person name="Haridas S."/>
            <person name="Kuo A."/>
            <person name="Mondo S."/>
            <person name="Pangilinan J."/>
            <person name="Riley R."/>
            <person name="LaButti K."/>
            <person name="Andreopoulos B."/>
            <person name="Lipzen A."/>
            <person name="Chen C."/>
            <person name="Yan M."/>
            <person name="Daum C."/>
            <person name="Ng V."/>
            <person name="Clum A."/>
            <person name="Steindorff A."/>
            <person name="Ohm R.A."/>
            <person name="Martin F."/>
            <person name="Silar P."/>
            <person name="Natvig D.O."/>
            <person name="Lalanne C."/>
            <person name="Gautier V."/>
            <person name="Ament-Velasquez S.L."/>
            <person name="Kruys A."/>
            <person name="Hutchinson M.I."/>
            <person name="Powell A.J."/>
            <person name="Barry K."/>
            <person name="Miller A.N."/>
            <person name="Grigoriev I.V."/>
            <person name="Debuchy R."/>
            <person name="Gladieux P."/>
            <person name="Hiltunen Thoren M."/>
            <person name="Johannesson H."/>
        </authorList>
    </citation>
    <scope>NUCLEOTIDE SEQUENCE</scope>
    <source>
        <strain evidence="2">CBS 118394</strain>
    </source>
</reference>
<evidence type="ECO:0000313" key="2">
    <source>
        <dbReference type="EMBL" id="KAK3326049.1"/>
    </source>
</evidence>
<reference evidence="2" key="2">
    <citation type="submission" date="2023-06" db="EMBL/GenBank/DDBJ databases">
        <authorList>
            <consortium name="Lawrence Berkeley National Laboratory"/>
            <person name="Haridas S."/>
            <person name="Hensen N."/>
            <person name="Bonometti L."/>
            <person name="Westerberg I."/>
            <person name="Brannstrom I.O."/>
            <person name="Guillou S."/>
            <person name="Cros-Aarteil S."/>
            <person name="Calhoun S."/>
            <person name="Kuo A."/>
            <person name="Mondo S."/>
            <person name="Pangilinan J."/>
            <person name="Riley R."/>
            <person name="Labutti K."/>
            <person name="Andreopoulos B."/>
            <person name="Lipzen A."/>
            <person name="Chen C."/>
            <person name="Yanf M."/>
            <person name="Daum C."/>
            <person name="Ng V."/>
            <person name="Clum A."/>
            <person name="Steindorff A."/>
            <person name="Ohm R."/>
            <person name="Martin F."/>
            <person name="Silar P."/>
            <person name="Natvig D."/>
            <person name="Lalanne C."/>
            <person name="Gautier V."/>
            <person name="Ament-Velasquez S.L."/>
            <person name="Kruys A."/>
            <person name="Hutchinson M.I."/>
            <person name="Powell A.J."/>
            <person name="Barry K."/>
            <person name="Miller A.N."/>
            <person name="Grigoriev I.V."/>
            <person name="Debuchy R."/>
            <person name="Gladieux P."/>
            <person name="Thoren M.H."/>
            <person name="Johannesson H."/>
        </authorList>
    </citation>
    <scope>NUCLEOTIDE SEQUENCE</scope>
    <source>
        <strain evidence="2">CBS 118394</strain>
    </source>
</reference>
<accession>A0AAE0IJD5</accession>
<keyword evidence="3" id="KW-1185">Reference proteome</keyword>
<feature type="region of interest" description="Disordered" evidence="1">
    <location>
        <begin position="1"/>
        <end position="99"/>
    </location>
</feature>
<proteinExistence type="predicted"/>
<organism evidence="2 3">
    <name type="scientific">Apodospora peruviana</name>
    <dbReference type="NCBI Taxonomy" id="516989"/>
    <lineage>
        <taxon>Eukaryota</taxon>
        <taxon>Fungi</taxon>
        <taxon>Dikarya</taxon>
        <taxon>Ascomycota</taxon>
        <taxon>Pezizomycotina</taxon>
        <taxon>Sordariomycetes</taxon>
        <taxon>Sordariomycetidae</taxon>
        <taxon>Sordariales</taxon>
        <taxon>Lasiosphaeriaceae</taxon>
        <taxon>Apodospora</taxon>
    </lineage>
</organism>
<comment type="caution">
    <text evidence="2">The sequence shown here is derived from an EMBL/GenBank/DDBJ whole genome shotgun (WGS) entry which is preliminary data.</text>
</comment>
<evidence type="ECO:0000313" key="3">
    <source>
        <dbReference type="Proteomes" id="UP001283341"/>
    </source>
</evidence>
<feature type="compositionally biased region" description="Low complexity" evidence="1">
    <location>
        <begin position="79"/>
        <end position="90"/>
    </location>
</feature>
<dbReference type="Proteomes" id="UP001283341">
    <property type="component" value="Unassembled WGS sequence"/>
</dbReference>